<keyword evidence="3" id="KW-1185">Reference proteome</keyword>
<dbReference type="EMBL" id="JARJLG010000204">
    <property type="protein sequence ID" value="KAJ7728586.1"/>
    <property type="molecule type" value="Genomic_DNA"/>
</dbReference>
<accession>A0AAD7HUC9</accession>
<feature type="compositionally biased region" description="Polar residues" evidence="1">
    <location>
        <begin position="142"/>
        <end position="153"/>
    </location>
</feature>
<comment type="caution">
    <text evidence="2">The sequence shown here is derived from an EMBL/GenBank/DDBJ whole genome shotgun (WGS) entry which is preliminary data.</text>
</comment>
<feature type="region of interest" description="Disordered" evidence="1">
    <location>
        <begin position="196"/>
        <end position="262"/>
    </location>
</feature>
<evidence type="ECO:0000313" key="2">
    <source>
        <dbReference type="EMBL" id="KAJ7728586.1"/>
    </source>
</evidence>
<evidence type="ECO:0000256" key="1">
    <source>
        <dbReference type="SAM" id="MobiDB-lite"/>
    </source>
</evidence>
<dbReference type="Proteomes" id="UP001215280">
    <property type="component" value="Unassembled WGS sequence"/>
</dbReference>
<organism evidence="2 3">
    <name type="scientific">Mycena maculata</name>
    <dbReference type="NCBI Taxonomy" id="230809"/>
    <lineage>
        <taxon>Eukaryota</taxon>
        <taxon>Fungi</taxon>
        <taxon>Dikarya</taxon>
        <taxon>Basidiomycota</taxon>
        <taxon>Agaricomycotina</taxon>
        <taxon>Agaricomycetes</taxon>
        <taxon>Agaricomycetidae</taxon>
        <taxon>Agaricales</taxon>
        <taxon>Marasmiineae</taxon>
        <taxon>Mycenaceae</taxon>
        <taxon>Mycena</taxon>
    </lineage>
</organism>
<dbReference type="AlphaFoldDB" id="A0AAD7HUC9"/>
<feature type="region of interest" description="Disordered" evidence="1">
    <location>
        <begin position="127"/>
        <end position="157"/>
    </location>
</feature>
<sequence length="281" mass="30910">MEGIALKLAGEAAVPAATYVYETLKNQTGRAKFEKGKANLQDGFALLRDGKAGGLLPARERVELLQTHAELVANRENVEEITHTLYGSLAHRHTAKEFESRAKQFRKNVETPAEKAQMEYELRKAKLEMAAERSPSSKDPHISQNQRDASASKFSPVDAHLKPAVGLSRSPTTIDYPISSQSRQIPNSIVIAALSDSPGSNMERPNDHHAGSLPTINASKSRETHAQRFRSNTRPLPTREATYPPVSRRANQTQDIGSLHNNLKPARPLRLVAHISSTFSA</sequence>
<feature type="compositionally biased region" description="Basic and acidic residues" evidence="1">
    <location>
        <begin position="127"/>
        <end position="141"/>
    </location>
</feature>
<reference evidence="2" key="1">
    <citation type="submission" date="2023-03" db="EMBL/GenBank/DDBJ databases">
        <title>Massive genome expansion in bonnet fungi (Mycena s.s.) driven by repeated elements and novel gene families across ecological guilds.</title>
        <authorList>
            <consortium name="Lawrence Berkeley National Laboratory"/>
            <person name="Harder C.B."/>
            <person name="Miyauchi S."/>
            <person name="Viragh M."/>
            <person name="Kuo A."/>
            <person name="Thoen E."/>
            <person name="Andreopoulos B."/>
            <person name="Lu D."/>
            <person name="Skrede I."/>
            <person name="Drula E."/>
            <person name="Henrissat B."/>
            <person name="Morin E."/>
            <person name="Kohler A."/>
            <person name="Barry K."/>
            <person name="LaButti K."/>
            <person name="Morin E."/>
            <person name="Salamov A."/>
            <person name="Lipzen A."/>
            <person name="Mereny Z."/>
            <person name="Hegedus B."/>
            <person name="Baldrian P."/>
            <person name="Stursova M."/>
            <person name="Weitz H."/>
            <person name="Taylor A."/>
            <person name="Grigoriev I.V."/>
            <person name="Nagy L.G."/>
            <person name="Martin F."/>
            <person name="Kauserud H."/>
        </authorList>
    </citation>
    <scope>NUCLEOTIDE SEQUENCE</scope>
    <source>
        <strain evidence="2">CBHHK188m</strain>
    </source>
</reference>
<evidence type="ECO:0000313" key="3">
    <source>
        <dbReference type="Proteomes" id="UP001215280"/>
    </source>
</evidence>
<proteinExistence type="predicted"/>
<feature type="compositionally biased region" description="Polar residues" evidence="1">
    <location>
        <begin position="249"/>
        <end position="261"/>
    </location>
</feature>
<protein>
    <submittedName>
        <fullName evidence="2">Uncharacterized protein</fullName>
    </submittedName>
</protein>
<name>A0AAD7HUC9_9AGAR</name>
<gene>
    <name evidence="2" type="ORF">DFH07DRAFT_969809</name>
</gene>